<reference evidence="1" key="1">
    <citation type="submission" date="2021-12" db="EMBL/GenBank/DDBJ databases">
        <authorList>
            <person name="Martin H S."/>
        </authorList>
    </citation>
    <scope>NUCLEOTIDE SEQUENCE</scope>
</reference>
<feature type="non-terminal residue" evidence="1">
    <location>
        <position position="78"/>
    </location>
</feature>
<sequence>MTLTAEYKEKSAFLKRAFNKVSIIGPKCTKGLQIVSWTIIVIRSLMLRKILGLTLDSKRIPFPVFVMDVDFEPEQCGV</sequence>
<keyword evidence="2" id="KW-1185">Reference proteome</keyword>
<name>A0A8J9UYC7_9NEOP</name>
<evidence type="ECO:0000313" key="1">
    <source>
        <dbReference type="EMBL" id="CAH0727039.1"/>
    </source>
</evidence>
<dbReference type="AlphaFoldDB" id="A0A8J9UYC7"/>
<protein>
    <submittedName>
        <fullName evidence="1">Uncharacterized protein</fullName>
    </submittedName>
</protein>
<dbReference type="EMBL" id="OV170226">
    <property type="protein sequence ID" value="CAH0727039.1"/>
    <property type="molecule type" value="Genomic_DNA"/>
</dbReference>
<proteinExistence type="predicted"/>
<accession>A0A8J9UYC7</accession>
<evidence type="ECO:0000313" key="2">
    <source>
        <dbReference type="Proteomes" id="UP000838878"/>
    </source>
</evidence>
<dbReference type="Proteomes" id="UP000838878">
    <property type="component" value="Chromosome 6"/>
</dbReference>
<organism evidence="1 2">
    <name type="scientific">Brenthis ino</name>
    <name type="common">lesser marbled fritillary</name>
    <dbReference type="NCBI Taxonomy" id="405034"/>
    <lineage>
        <taxon>Eukaryota</taxon>
        <taxon>Metazoa</taxon>
        <taxon>Ecdysozoa</taxon>
        <taxon>Arthropoda</taxon>
        <taxon>Hexapoda</taxon>
        <taxon>Insecta</taxon>
        <taxon>Pterygota</taxon>
        <taxon>Neoptera</taxon>
        <taxon>Endopterygota</taxon>
        <taxon>Lepidoptera</taxon>
        <taxon>Glossata</taxon>
        <taxon>Ditrysia</taxon>
        <taxon>Papilionoidea</taxon>
        <taxon>Nymphalidae</taxon>
        <taxon>Heliconiinae</taxon>
        <taxon>Argynnini</taxon>
        <taxon>Brenthis</taxon>
    </lineage>
</organism>
<gene>
    <name evidence="1" type="ORF">BINO364_LOCUS12435</name>
</gene>